<name>A0AC61L5B3_9EURY</name>
<sequence length="879" mass="99064">MQDTLPKEYDHQAVEERWRSKTYDDIYRFDWESEKPQYIIDTPPPYPTGNLHIGNSLNWCYIDFVARYKRMRGYNVMFPQGWDCHGLPTEVKVEETHGITRHQIPRSEFRDLCRELTSKNISKMKDTMNQLGFSIDWNCEYVTMDPRYYSMTQKSFVRMYAAERIYQREGPVNWCPRCGTAIAFAEVEYEDRKTHFHYLYFKVGTGEQAMEIATTRPELLPACVAVAVHPDDERFGGFIGGTVSVPLFDYDVPVIADPEVDPEFGTGVVMICTFGDKQDVRWWIEHELPLRMAIDRDGKMTGVAGKYEGMSLGDCRDAIIADLKSAGLLYKEEPLDQSVGACWRCGTPIEILSEKQWYVRVDQDEILRTADEIEWIPSHMLIRLENWTKSMEWDWCISRQRLFATPIPVWYCKGCGKTIVAKEEWLPLDPTESKPRSPCECGSEEFVPEADVLDTWMDSSLSAMAVSGWVFGKELKVPAQLRPQGHDIIRTWAFYTILRTQALTGKRPWDSILINGMVSGEDGHKMSKSLDNIIAPEEVTKRYGADAFRQWAAIGGSTGSDIMFRWKDVVAASRFQQKMWSIVRFALPHIKDHGAVDKDPLTIVDRWILSRLNTLIRDVTDAMDRYQFDIALKMVKSFAWDTLADHYIELAKYRLYGEPSPEQQAARQTLGTVIETLTRLLAPTIPFFSEEVHSYLPLSGSVHADAWPLADASLIDPDVEQEGERIRDIAHAIRRYKSEHGIALNAQLEGIEIYADAKSGSSGDAIVDGRAVIAGAANTPVSVIAGTPDFEHRAVGVKPDMKVLGPIFRKEAGKIIGALSGIDPGVIAEQAAGGVVKLEIGADVFEIPADAVAIEREVVLGGRAVDVFEAGGAIVVITR</sequence>
<evidence type="ECO:0000313" key="1">
    <source>
        <dbReference type="EMBL" id="PXF61384.1"/>
    </source>
</evidence>
<evidence type="ECO:0000313" key="2">
    <source>
        <dbReference type="Proteomes" id="UP000248329"/>
    </source>
</evidence>
<accession>A0AC61L5B3</accession>
<comment type="caution">
    <text evidence="1">The sequence shown here is derived from an EMBL/GenBank/DDBJ whole genome shotgun (WGS) entry which is preliminary data.</text>
</comment>
<keyword evidence="1" id="KW-0436">Ligase</keyword>
<organism evidence="1 2">
    <name type="scientific">Candidatus Methanogaster sp</name>
    <dbReference type="NCBI Taxonomy" id="3386292"/>
    <lineage>
        <taxon>Archaea</taxon>
        <taxon>Methanobacteriati</taxon>
        <taxon>Methanobacteriota</taxon>
        <taxon>Stenosarchaea group</taxon>
        <taxon>Methanomicrobia</taxon>
        <taxon>Methanosarcinales</taxon>
        <taxon>ANME-2 cluster</taxon>
        <taxon>Candidatus Methanogasteraceae</taxon>
        <taxon>Candidatus Methanogaster</taxon>
    </lineage>
</organism>
<dbReference type="Proteomes" id="UP000248329">
    <property type="component" value="Unassembled WGS sequence"/>
</dbReference>
<reference evidence="1" key="1">
    <citation type="submission" date="2018-01" db="EMBL/GenBank/DDBJ databases">
        <authorList>
            <person name="Krukenberg V."/>
        </authorList>
    </citation>
    <scope>NUCLEOTIDE SEQUENCE</scope>
    <source>
        <strain evidence="1">E20ANME2</strain>
    </source>
</reference>
<gene>
    <name evidence="1" type="ORF">C4B59_03860</name>
</gene>
<proteinExistence type="predicted"/>
<protein>
    <submittedName>
        <fullName evidence="1">Valine--tRNA ligase</fullName>
    </submittedName>
</protein>
<dbReference type="EMBL" id="PQXF01000005">
    <property type="protein sequence ID" value="PXF61384.1"/>
    <property type="molecule type" value="Genomic_DNA"/>
</dbReference>